<name>A0ABP9YDA8_9FUNG</name>
<evidence type="ECO:0000256" key="3">
    <source>
        <dbReference type="ARBA" id="ARBA00023157"/>
    </source>
</evidence>
<organism evidence="6 7">
    <name type="scientific">Helicostylum pulchrum</name>
    <dbReference type="NCBI Taxonomy" id="562976"/>
    <lineage>
        <taxon>Eukaryota</taxon>
        <taxon>Fungi</taxon>
        <taxon>Fungi incertae sedis</taxon>
        <taxon>Mucoromycota</taxon>
        <taxon>Mucoromycotina</taxon>
        <taxon>Mucoromycetes</taxon>
        <taxon>Mucorales</taxon>
        <taxon>Mucorineae</taxon>
        <taxon>Mucoraceae</taxon>
        <taxon>Helicostylum</taxon>
    </lineage>
</organism>
<dbReference type="Pfam" id="PF01731">
    <property type="entry name" value="Arylesterase"/>
    <property type="match status" value="1"/>
</dbReference>
<comment type="similarity">
    <text evidence="1">Belongs to the paraoxonase family.</text>
</comment>
<dbReference type="InterPro" id="IPR002640">
    <property type="entry name" value="Arylesterase"/>
</dbReference>
<dbReference type="PANTHER" id="PTHR11799">
    <property type="entry name" value="PARAOXONASE"/>
    <property type="match status" value="1"/>
</dbReference>
<keyword evidence="5" id="KW-1133">Transmembrane helix</keyword>
<evidence type="ECO:0000313" key="6">
    <source>
        <dbReference type="EMBL" id="GAA5804593.1"/>
    </source>
</evidence>
<evidence type="ECO:0000313" key="7">
    <source>
        <dbReference type="Proteomes" id="UP001476247"/>
    </source>
</evidence>
<evidence type="ECO:0000256" key="2">
    <source>
        <dbReference type="ARBA" id="ARBA00022801"/>
    </source>
</evidence>
<keyword evidence="3" id="KW-1015">Disulfide bond</keyword>
<protein>
    <submittedName>
        <fullName evidence="6">Uncharacterized protein</fullName>
    </submittedName>
</protein>
<keyword evidence="5" id="KW-0812">Transmembrane</keyword>
<dbReference type="InterPro" id="IPR051288">
    <property type="entry name" value="Serum_paraoxonase/arylesterase"/>
</dbReference>
<evidence type="ECO:0000256" key="1">
    <source>
        <dbReference type="ARBA" id="ARBA00008595"/>
    </source>
</evidence>
<accession>A0ABP9YDA8</accession>
<comment type="caution">
    <text evidence="6">The sequence shown here is derived from an EMBL/GenBank/DDBJ whole genome shotgun (WGS) entry which is preliminary data.</text>
</comment>
<dbReference type="Gene3D" id="2.120.10.30">
    <property type="entry name" value="TolB, C-terminal domain"/>
    <property type="match status" value="1"/>
</dbReference>
<keyword evidence="5" id="KW-0472">Membrane</keyword>
<dbReference type="Proteomes" id="UP001476247">
    <property type="component" value="Unassembled WGS sequence"/>
</dbReference>
<keyword evidence="4" id="KW-0325">Glycoprotein</keyword>
<keyword evidence="2" id="KW-0378">Hydrolase</keyword>
<proteinExistence type="inferred from homology"/>
<feature type="transmembrane region" description="Helical" evidence="5">
    <location>
        <begin position="12"/>
        <end position="31"/>
    </location>
</feature>
<dbReference type="PANTHER" id="PTHR11799:SF30">
    <property type="entry name" value="SERUM PARAOXONASE_ARYLESTERASE 2"/>
    <property type="match status" value="1"/>
</dbReference>
<evidence type="ECO:0000256" key="4">
    <source>
        <dbReference type="ARBA" id="ARBA00023180"/>
    </source>
</evidence>
<evidence type="ECO:0000256" key="5">
    <source>
        <dbReference type="SAM" id="Phobius"/>
    </source>
</evidence>
<keyword evidence="7" id="KW-1185">Reference proteome</keyword>
<dbReference type="InterPro" id="IPR011042">
    <property type="entry name" value="6-blade_b-propeller_TolB-like"/>
</dbReference>
<dbReference type="EMBL" id="BAABUJ010000036">
    <property type="protein sequence ID" value="GAA5804593.1"/>
    <property type="molecule type" value="Genomic_DNA"/>
</dbReference>
<sequence>MAPPPKDYWFHLKYWALIIPAAYVVSFIYSFGPVMGIGRKMVDYNVDTCEKISGPTDFNFCEDVVLSNVSGVAYTTCDPERHLFNKVMGHNFLEEGQKAKSSDFWRVNYVEVPASIEKFSINKEFDSTSDFHPLGITFDIHPKTNEQLLASVNLAHYGDASIEFFIVDDEALTLTHKRTVRDAKIYNPNSIHIINDVRLRADDGTPSFFFTNDHYFSSGFLKKIENYFFYLSNVGFYNARTGKVEKGINGLLFANGITGTDEFLFVAETYRGTIKKYDIQITFVDEVPQVSLSYVKEAFFYMAVDNLRYVAEKDLVVVAGHPKGIDALIFMMVKDKVNAVKPPSQVDVWDVESGETKTLLVDNGELYTTSTTGLIDLVNSKLIVSSLYDEGLLICDL</sequence>
<reference evidence="6 7" key="1">
    <citation type="submission" date="2024-04" db="EMBL/GenBank/DDBJ databases">
        <title>genome sequences of Mucor flavus KT1a and Helicostylum pulchrum KT1b strains isolation_sourced from the surface of a dry-aged beef.</title>
        <authorList>
            <person name="Toyotome T."/>
            <person name="Hosono M."/>
            <person name="Torimaru M."/>
            <person name="Fukuda K."/>
            <person name="Mikami N."/>
        </authorList>
    </citation>
    <scope>NUCLEOTIDE SEQUENCE [LARGE SCALE GENOMIC DNA]</scope>
    <source>
        <strain evidence="6 7">KT1b</strain>
    </source>
</reference>
<gene>
    <name evidence="6" type="ORF">HPULCUR_010095</name>
</gene>
<dbReference type="SUPFAM" id="SSF63829">
    <property type="entry name" value="Calcium-dependent phosphotriesterase"/>
    <property type="match status" value="1"/>
</dbReference>